<keyword evidence="8" id="KW-1185">Reference proteome</keyword>
<evidence type="ECO:0000256" key="3">
    <source>
        <dbReference type="ARBA" id="ARBA00022504"/>
    </source>
</evidence>
<dbReference type="GO" id="GO:0044071">
    <property type="term" value="P:symbiont-mediated perturbation of host cell cycle progression"/>
    <property type="evidence" value="ECO:0007669"/>
    <property type="project" value="UniProtKB-KW"/>
</dbReference>
<dbReference type="Proteomes" id="UP000326777">
    <property type="component" value="Genome"/>
</dbReference>
<evidence type="ECO:0000313" key="8">
    <source>
        <dbReference type="Proteomes" id="UP000326777"/>
    </source>
</evidence>
<reference evidence="8" key="1">
    <citation type="submission" date="2019-06" db="EMBL/GenBank/DDBJ databases">
        <title>Complete genome sequence of Serratia marcescens phage Muldoon.</title>
        <authorList>
            <person name="Campbell S."/>
            <person name="Atkinson C."/>
            <person name="Moreland R."/>
            <person name="Liu M."/>
            <person name="Ramsey J."/>
            <person name="Leavitt J."/>
        </authorList>
    </citation>
    <scope>NUCLEOTIDE SEQUENCE [LARGE SCALE GENOMIC DNA]</scope>
</reference>
<proteinExistence type="predicted"/>
<keyword evidence="3" id="KW-1121">Modulation of host cell cycle by virus</keyword>
<evidence type="ECO:0000256" key="1">
    <source>
        <dbReference type="ARBA" id="ARBA00003241"/>
    </source>
</evidence>
<keyword evidence="4" id="KW-0945">Host-virus interaction</keyword>
<evidence type="ECO:0000256" key="5">
    <source>
        <dbReference type="ARBA" id="ARBA00023019"/>
    </source>
</evidence>
<evidence type="ECO:0000256" key="6">
    <source>
        <dbReference type="ARBA" id="ARBA00023125"/>
    </source>
</evidence>
<keyword evidence="5" id="KW-1248">Inhibition of host DNA replication by virus</keyword>
<dbReference type="GO" id="GO:0098673">
    <property type="term" value="P:symbiont-mediated suppression of host DNA replication"/>
    <property type="evidence" value="ECO:0007669"/>
    <property type="project" value="UniProtKB-KW"/>
</dbReference>
<name>A0A5P8PHL6_9CAUD</name>
<sequence>MKLTCNELRKASAVQIGTLTSDAMFYFSGNRAAGKVPGFYFIVRGNEVIAMTFVANQRSGSGFNAFANDIHNRRTSPTYRMAVAAVAAKSLKVFHVDYDNMKHLLNPNCGKVKMFFTRTPYGPVQNFEEIKQAMHDIYTFQAQPTRA</sequence>
<dbReference type="EMBL" id="MN095771">
    <property type="protein sequence ID" value="QFR56207.1"/>
    <property type="molecule type" value="Genomic_DNA"/>
</dbReference>
<comment type="function">
    <text evidence="1">Disorganizes the host nucleoid and inhibits replication, but without host DNA cleavage or degradation. Only the architecture of the nucleoid is affected. May act on the host chromosomal sequences that determine the structure of the nucleoid. Binds to dsDNA but not to ssDNA.</text>
</comment>
<evidence type="ECO:0000256" key="2">
    <source>
        <dbReference type="ARBA" id="ARBA00015643"/>
    </source>
</evidence>
<evidence type="ECO:0000313" key="7">
    <source>
        <dbReference type="EMBL" id="QFR56207.1"/>
    </source>
</evidence>
<keyword evidence="6" id="KW-0238">DNA-binding</keyword>
<dbReference type="Pfam" id="PF06591">
    <property type="entry name" value="Phage_T4_Ndd"/>
    <property type="match status" value="1"/>
</dbReference>
<dbReference type="InterPro" id="IPR009514">
    <property type="entry name" value="Phage_Ndd"/>
</dbReference>
<dbReference type="GO" id="GO:0003677">
    <property type="term" value="F:DNA binding"/>
    <property type="evidence" value="ECO:0007669"/>
    <property type="project" value="UniProtKB-KW"/>
</dbReference>
<accession>A0A5P8PHL6</accession>
<evidence type="ECO:0000256" key="4">
    <source>
        <dbReference type="ARBA" id="ARBA00022581"/>
    </source>
</evidence>
<organism evidence="7 8">
    <name type="scientific">Serratia phage Muldoon</name>
    <dbReference type="NCBI Taxonomy" id="2601678"/>
    <lineage>
        <taxon>Viruses</taxon>
        <taxon>Duplodnaviria</taxon>
        <taxon>Heunggongvirae</taxon>
        <taxon>Uroviricota</taxon>
        <taxon>Caudoviricetes</taxon>
        <taxon>Muldoonvirus</taxon>
        <taxon>Muldoonvirus muldoon</taxon>
    </lineage>
</organism>
<protein>
    <recommendedName>
        <fullName evidence="2">Nucleoid disruption protein</fullName>
    </recommendedName>
</protein>
<gene>
    <name evidence="7" type="ORF">CPT_Muldoon_256</name>
</gene>